<dbReference type="Pfam" id="PF19632">
    <property type="entry name" value="DUF6136"/>
    <property type="match status" value="1"/>
</dbReference>
<evidence type="ECO:0000313" key="2">
    <source>
        <dbReference type="EMBL" id="AIY65243.1"/>
    </source>
</evidence>
<dbReference type="InterPro" id="IPR045614">
    <property type="entry name" value="DUF6136"/>
</dbReference>
<evidence type="ECO:0000256" key="1">
    <source>
        <dbReference type="SAM" id="Phobius"/>
    </source>
</evidence>
<feature type="transmembrane region" description="Helical" evidence="1">
    <location>
        <begin position="338"/>
        <end position="356"/>
    </location>
</feature>
<protein>
    <submittedName>
        <fullName evidence="2">Uncharacterized protein</fullName>
    </submittedName>
</protein>
<sequence>MTNLAFFDYRVNAFKCYVSEQLSQVKQLGTILVLFMYTAVPGLILLIFLAFGKILVEDPLAELLAIALIIAQSELSAALSQGARDIKHRHFQRTLVSSTIRKLADCSMALMGNLLFLLSLPLLLSIELAQWQHALHFILFCLCLLSAGLLATAKPDRIKVYIIAVLLLSFLFDWTLLTLFSVNLVCLFVLFFCPIQGLFNLSPKLTLGFWFNYHWHHLAEVWWRLLLLFGLLASAGVVYSERPDLSFFIHCFISPFVVYIASSQQLNQNECVTQHVHYINSMGAPKRLLIGQFLAPSSLLLIGLLPLQSITLELPSLLIFTVSGILAILFAKRKPTHYALVWFVISGITITLSYWLH</sequence>
<dbReference type="STRING" id="1348114.OM33_08790"/>
<dbReference type="RefSeq" id="WP_038640950.1">
    <property type="nucleotide sequence ID" value="NZ_CP009888.1"/>
</dbReference>
<keyword evidence="3" id="KW-1185">Reference proteome</keyword>
<keyword evidence="1" id="KW-1133">Transmembrane helix</keyword>
<feature type="transmembrane region" description="Helical" evidence="1">
    <location>
        <begin position="130"/>
        <end position="151"/>
    </location>
</feature>
<dbReference type="HOGENOM" id="CLU_775830_0_0_6"/>
<dbReference type="OrthoDB" id="6315643at2"/>
<dbReference type="AlphaFoldDB" id="A0A0A7EFC9"/>
<feature type="transmembrane region" description="Helical" evidence="1">
    <location>
        <begin position="221"/>
        <end position="239"/>
    </location>
</feature>
<dbReference type="Proteomes" id="UP000030341">
    <property type="component" value="Chromosome 1"/>
</dbReference>
<dbReference type="eggNOG" id="ENOG502Z9B9">
    <property type="taxonomic scope" value="Bacteria"/>
</dbReference>
<organism evidence="2 3">
    <name type="scientific">Pseudoalteromonas piratica</name>
    <dbReference type="NCBI Taxonomy" id="1348114"/>
    <lineage>
        <taxon>Bacteria</taxon>
        <taxon>Pseudomonadati</taxon>
        <taxon>Pseudomonadota</taxon>
        <taxon>Gammaproteobacteria</taxon>
        <taxon>Alteromonadales</taxon>
        <taxon>Pseudoalteromonadaceae</taxon>
        <taxon>Pseudoalteromonas</taxon>
    </lineage>
</organism>
<dbReference type="EMBL" id="CP009888">
    <property type="protein sequence ID" value="AIY65243.1"/>
    <property type="molecule type" value="Genomic_DNA"/>
</dbReference>
<gene>
    <name evidence="2" type="ORF">OM33_08790</name>
</gene>
<proteinExistence type="predicted"/>
<keyword evidence="1" id="KW-0472">Membrane</keyword>
<evidence type="ECO:0000313" key="3">
    <source>
        <dbReference type="Proteomes" id="UP000030341"/>
    </source>
</evidence>
<keyword evidence="1" id="KW-0812">Transmembrane</keyword>
<feature type="transmembrane region" description="Helical" evidence="1">
    <location>
        <begin position="288"/>
        <end position="308"/>
    </location>
</feature>
<reference evidence="2 3" key="1">
    <citation type="submission" date="2014-11" db="EMBL/GenBank/DDBJ databases">
        <title>Complete Genome Sequence of Pseudoalteromonas sp. Strain OCN003 Isolated from Kaneohe Bay, Oahu, Hawaii.</title>
        <authorList>
            <person name="Beurmann S."/>
            <person name="Videau P."/>
            <person name="Ushijima B."/>
            <person name="Smith A.M."/>
            <person name="Aeby G.S."/>
            <person name="Callahan S.M."/>
            <person name="Belcaid M."/>
        </authorList>
    </citation>
    <scope>NUCLEOTIDE SEQUENCE [LARGE SCALE GENOMIC DNA]</scope>
    <source>
        <strain evidence="2 3">OCN003</strain>
    </source>
</reference>
<dbReference type="KEGG" id="pseo:OM33_08790"/>
<feature type="transmembrane region" description="Helical" evidence="1">
    <location>
        <begin position="158"/>
        <end position="176"/>
    </location>
</feature>
<feature type="transmembrane region" description="Helical" evidence="1">
    <location>
        <begin position="103"/>
        <end position="124"/>
    </location>
</feature>
<feature type="transmembrane region" description="Helical" evidence="1">
    <location>
        <begin position="63"/>
        <end position="82"/>
    </location>
</feature>
<name>A0A0A7EFC9_9GAMM</name>
<feature type="transmembrane region" description="Helical" evidence="1">
    <location>
        <begin position="31"/>
        <end position="51"/>
    </location>
</feature>
<feature type="transmembrane region" description="Helical" evidence="1">
    <location>
        <begin position="314"/>
        <end position="331"/>
    </location>
</feature>
<accession>A0A0A7EFC9</accession>